<dbReference type="PANTHER" id="PTHR31017:SF1">
    <property type="entry name" value="LATE SECRETORY PATHWAY PROTEIN AVL9 HOMOLOG"/>
    <property type="match status" value="1"/>
</dbReference>
<reference evidence="2" key="1">
    <citation type="submission" date="2020-06" db="EMBL/GenBank/DDBJ databases">
        <title>Draft genome of Bugula neritina, a colonial animal packing powerful symbionts and potential medicines.</title>
        <authorList>
            <person name="Rayko M."/>
        </authorList>
    </citation>
    <scope>NUCLEOTIDE SEQUENCE [LARGE SCALE GENOMIC DNA]</scope>
    <source>
        <strain evidence="2">Kwan_BN1</strain>
    </source>
</reference>
<dbReference type="GO" id="GO:0005737">
    <property type="term" value="C:cytoplasm"/>
    <property type="evidence" value="ECO:0007669"/>
    <property type="project" value="TreeGrafter"/>
</dbReference>
<evidence type="ECO:0000259" key="1">
    <source>
        <dbReference type="Pfam" id="PF09794"/>
    </source>
</evidence>
<proteinExistence type="predicted"/>
<protein>
    <submittedName>
        <fullName evidence="2">AVL9</fullName>
    </submittedName>
</protein>
<dbReference type="PANTHER" id="PTHR31017">
    <property type="entry name" value="LATE SECRETORY PATHWAY PROTEIN AVL9-RELATED"/>
    <property type="match status" value="1"/>
</dbReference>
<comment type="caution">
    <text evidence="2">The sequence shown here is derived from an EMBL/GenBank/DDBJ whole genome shotgun (WGS) entry which is preliminary data.</text>
</comment>
<name>A0A7J7JFQ8_BUGNE</name>
<organism evidence="2 3">
    <name type="scientific">Bugula neritina</name>
    <name type="common">Brown bryozoan</name>
    <name type="synonym">Sertularia neritina</name>
    <dbReference type="NCBI Taxonomy" id="10212"/>
    <lineage>
        <taxon>Eukaryota</taxon>
        <taxon>Metazoa</taxon>
        <taxon>Spiralia</taxon>
        <taxon>Lophotrochozoa</taxon>
        <taxon>Bryozoa</taxon>
        <taxon>Gymnolaemata</taxon>
        <taxon>Cheilostomatida</taxon>
        <taxon>Flustrina</taxon>
        <taxon>Buguloidea</taxon>
        <taxon>Bugulidae</taxon>
        <taxon>Bugula</taxon>
    </lineage>
</organism>
<dbReference type="AlphaFoldDB" id="A0A7J7JFQ8"/>
<dbReference type="Pfam" id="PF09794">
    <property type="entry name" value="Avl9"/>
    <property type="match status" value="1"/>
</dbReference>
<evidence type="ECO:0000313" key="2">
    <source>
        <dbReference type="EMBL" id="KAF6024955.1"/>
    </source>
</evidence>
<keyword evidence="3" id="KW-1185">Reference proteome</keyword>
<sequence length="135" mass="15121">MLEWEGGDEWIRAQFKDYLQSLMASVLAEDNNLLEAFNIHFVNAWKSTHNYKVWRNTVQQLEDVIPGHPYQGGVTLNDVKLQLARSERGRKINAAVDLAGKTVGEALTSAKSFVSSWWSNKSPTDTQPPTEDGGT</sequence>
<evidence type="ECO:0000313" key="3">
    <source>
        <dbReference type="Proteomes" id="UP000593567"/>
    </source>
</evidence>
<dbReference type="Proteomes" id="UP000593567">
    <property type="component" value="Unassembled WGS sequence"/>
</dbReference>
<dbReference type="InterPro" id="IPR051731">
    <property type="entry name" value="DENND11/AVL9_GEFs"/>
</dbReference>
<accession>A0A7J7JFQ8</accession>
<gene>
    <name evidence="2" type="ORF">EB796_016739</name>
</gene>
<dbReference type="OrthoDB" id="26278at2759"/>
<dbReference type="InterPro" id="IPR018307">
    <property type="entry name" value="ABL9/DENND6_dom"/>
</dbReference>
<dbReference type="EMBL" id="VXIV02002510">
    <property type="protein sequence ID" value="KAF6024955.1"/>
    <property type="molecule type" value="Genomic_DNA"/>
</dbReference>
<feature type="domain" description="AVL9/DENND6" evidence="1">
    <location>
        <begin position="3"/>
        <end position="26"/>
    </location>
</feature>